<comment type="caution">
    <text evidence="4">The sequence shown here is derived from an EMBL/GenBank/DDBJ whole genome shotgun (WGS) entry which is preliminary data.</text>
</comment>
<evidence type="ECO:0000313" key="5">
    <source>
        <dbReference type="Proteomes" id="UP000440578"/>
    </source>
</evidence>
<protein>
    <submittedName>
        <fullName evidence="4">Putative RNA-directed DNA polymerase from transposon BS</fullName>
    </submittedName>
</protein>
<dbReference type="Gene3D" id="3.30.420.10">
    <property type="entry name" value="Ribonuclease H-like superfamily/Ribonuclease H"/>
    <property type="match status" value="1"/>
</dbReference>
<feature type="region of interest" description="Disordered" evidence="1">
    <location>
        <begin position="435"/>
        <end position="465"/>
    </location>
</feature>
<organism evidence="4 5">
    <name type="scientific">Amphibalanus amphitrite</name>
    <name type="common">Striped barnacle</name>
    <name type="synonym">Balanus amphitrite</name>
    <dbReference type="NCBI Taxonomy" id="1232801"/>
    <lineage>
        <taxon>Eukaryota</taxon>
        <taxon>Metazoa</taxon>
        <taxon>Ecdysozoa</taxon>
        <taxon>Arthropoda</taxon>
        <taxon>Crustacea</taxon>
        <taxon>Multicrustacea</taxon>
        <taxon>Cirripedia</taxon>
        <taxon>Thoracica</taxon>
        <taxon>Thoracicalcarea</taxon>
        <taxon>Balanomorpha</taxon>
        <taxon>Balanoidea</taxon>
        <taxon>Balanidae</taxon>
        <taxon>Amphibalaninae</taxon>
        <taxon>Amphibalanus</taxon>
    </lineage>
</organism>
<dbReference type="PROSITE" id="PS50878">
    <property type="entry name" value="RT_POL"/>
    <property type="match status" value="1"/>
</dbReference>
<evidence type="ECO:0000256" key="1">
    <source>
        <dbReference type="SAM" id="MobiDB-lite"/>
    </source>
</evidence>
<feature type="compositionally biased region" description="Basic and acidic residues" evidence="1">
    <location>
        <begin position="435"/>
        <end position="446"/>
    </location>
</feature>
<evidence type="ECO:0000313" key="4">
    <source>
        <dbReference type="EMBL" id="KAF0287567.1"/>
    </source>
</evidence>
<dbReference type="InterPro" id="IPR052560">
    <property type="entry name" value="RdDP_mobile_element"/>
</dbReference>
<evidence type="ECO:0000259" key="3">
    <source>
        <dbReference type="PROSITE" id="PS50879"/>
    </source>
</evidence>
<name>A0A6A4UV30_AMPAM</name>
<dbReference type="AlphaFoldDB" id="A0A6A4UV30"/>
<dbReference type="PROSITE" id="PS50879">
    <property type="entry name" value="RNASE_H_1"/>
    <property type="match status" value="1"/>
</dbReference>
<feature type="domain" description="RNase H type-1" evidence="3">
    <location>
        <begin position="855"/>
        <end position="994"/>
    </location>
</feature>
<dbReference type="Pfam" id="PF00078">
    <property type="entry name" value="RVT_1"/>
    <property type="match status" value="1"/>
</dbReference>
<dbReference type="InterPro" id="IPR036397">
    <property type="entry name" value="RNaseH_sf"/>
</dbReference>
<dbReference type="InterPro" id="IPR000477">
    <property type="entry name" value="RT_dom"/>
</dbReference>
<dbReference type="InterPro" id="IPR012337">
    <property type="entry name" value="RNaseH-like_sf"/>
</dbReference>
<keyword evidence="4" id="KW-0548">Nucleotidyltransferase</keyword>
<feature type="domain" description="Reverse transcriptase" evidence="2">
    <location>
        <begin position="322"/>
        <end position="646"/>
    </location>
</feature>
<dbReference type="Proteomes" id="UP000440578">
    <property type="component" value="Unassembled WGS sequence"/>
</dbReference>
<dbReference type="GO" id="GO:0004523">
    <property type="term" value="F:RNA-DNA hybrid ribonuclease activity"/>
    <property type="evidence" value="ECO:0007669"/>
    <property type="project" value="InterPro"/>
</dbReference>
<sequence length="1143" mass="125630">MRLELRYWIERSLLHLVCWNADGLQTKTGELERWLLTSHADVIAIQEGQFPRAAPRLPGFQPPVVTRRARGRVTGAAVVKGGDVAIYVRSGIHFAPLDDRPLAANDDTTEICGVRILGPRALDIWCLYRPPIRSSAVDQRVDNFDPDLLPSDDNSIIVGDYNAHHPLWDSACDTADSAGDRVADWLDRTGWTVLNSGESTLVERQSAPDLAACSTELSRRTTWTLSDSLGSDHRAMVMKIRNGFSASSRIRAPRWAHKKADWRAWSDECEAALAEAPPPEATAQQLCTRFTAVLRRASNRFIPRGSYANPKPWASDPELEAAVRERREAQANVDPADPATVERWREARRRAAEIDAKVSRERFREVASTELNRRASLGKVTRLLKKWENATDDEHRDGQAMKHNGRLLVKDEEKAEAFCATYAWVSRSVRSPKIDRQAKAEHRRLTPPDGWQVPRSRKKNPQEGESAQRYVLSAYDFARAYDTVDHHLLRVVLLRQGIPLCLISWVWSYLRDRRAHVTVNGCRSRDRVFRAGLPQGSVLAPSLFLLWAAPLVAALKEIPSTTVFMYADDTATLCAGNDIETARRRAQMAADALVHWAGRAKMQVAGEKTQVLVLSQSPRDAADCSIRVAGEAVSAGDSLKLLGVTLERTLHFGAHCKELRRKTRPRIAQLRKLTGRNWGLEEEQLRAVASGYVRGPLEHAAAAWLPATPPSHVEVLEREVRAISRVVTGCPVSTRKHAVTAEAGQVPVEVRRHALAARFLAKARSLPDSDPLRAVADAVVARRLSSVTGWRDVGQAVWAAAGVTAPIEPALTRRPPPWAETGDITFCLDIGPGLPVGAGAELKKSTAETFLAGLPQCATWVWTDGSVVGGTSSGGAGALIVYPDDETVELRKAAGSLCSSFRAELVALREALRHLHEHPAHTGDPIVLCTDSQAALAKLRGGPSEQESPMGAEIWKLLTDLASGGRPLRLQWVPSHCGIPGNERADALAGEASALPQEEAPVDVRTVHRAAARAASSRALAQWPVGWYRSLMAGHLPPPVRDYPREVAIDIHQVRAGHWSGSAAYLHCIGRSPSPQCEQCMDPRCRASWCLACGEASDTSEHLLLHCPALMVRRFRLLGTLHPAIEETRRDDVVAALVAPRMS</sequence>
<dbReference type="GO" id="GO:0003676">
    <property type="term" value="F:nucleic acid binding"/>
    <property type="evidence" value="ECO:0007669"/>
    <property type="project" value="InterPro"/>
</dbReference>
<dbReference type="OrthoDB" id="6369833at2759"/>
<dbReference type="InterPro" id="IPR036691">
    <property type="entry name" value="Endo/exonu/phosph_ase_sf"/>
</dbReference>
<gene>
    <name evidence="4" type="primary">RTase_32</name>
    <name evidence="4" type="ORF">FJT64_014034</name>
</gene>
<dbReference type="PANTHER" id="PTHR36688:SF1">
    <property type="entry name" value="ENDONUCLEASE_EXONUCLEASE_PHOSPHATASE DOMAIN-CONTAINING PROTEIN"/>
    <property type="match status" value="1"/>
</dbReference>
<dbReference type="Pfam" id="PF14529">
    <property type="entry name" value="Exo_endo_phos_2"/>
    <property type="match status" value="1"/>
</dbReference>
<dbReference type="InterPro" id="IPR005135">
    <property type="entry name" value="Endo/exonuclease/phosphatase"/>
</dbReference>
<dbReference type="InterPro" id="IPR002156">
    <property type="entry name" value="RNaseH_domain"/>
</dbReference>
<dbReference type="CDD" id="cd09276">
    <property type="entry name" value="Rnase_HI_RT_non_LTR"/>
    <property type="match status" value="1"/>
</dbReference>
<keyword evidence="4" id="KW-0808">Transferase</keyword>
<dbReference type="EMBL" id="VIIS01002180">
    <property type="protein sequence ID" value="KAF0287567.1"/>
    <property type="molecule type" value="Genomic_DNA"/>
</dbReference>
<dbReference type="Pfam" id="PF00075">
    <property type="entry name" value="RNase_H"/>
    <property type="match status" value="1"/>
</dbReference>
<keyword evidence="5" id="KW-1185">Reference proteome</keyword>
<reference evidence="4 5" key="1">
    <citation type="submission" date="2019-07" db="EMBL/GenBank/DDBJ databases">
        <title>Draft genome assembly of a fouling barnacle, Amphibalanus amphitrite (Darwin, 1854): The first reference genome for Thecostraca.</title>
        <authorList>
            <person name="Kim W."/>
        </authorList>
    </citation>
    <scope>NUCLEOTIDE SEQUENCE [LARGE SCALE GENOMIC DNA]</scope>
    <source>
        <strain evidence="4">SNU_AA5</strain>
        <tissue evidence="4">Soma without cirri and trophi</tissue>
    </source>
</reference>
<proteinExistence type="predicted"/>
<evidence type="ECO:0000259" key="2">
    <source>
        <dbReference type="PROSITE" id="PS50878"/>
    </source>
</evidence>
<dbReference type="PANTHER" id="PTHR36688">
    <property type="entry name" value="ENDO/EXONUCLEASE/PHOSPHATASE DOMAIN-CONTAINING PROTEIN"/>
    <property type="match status" value="1"/>
</dbReference>
<accession>A0A6A4UV30</accession>
<keyword evidence="4" id="KW-0695">RNA-directed DNA polymerase</keyword>
<dbReference type="SUPFAM" id="SSF53098">
    <property type="entry name" value="Ribonuclease H-like"/>
    <property type="match status" value="1"/>
</dbReference>
<dbReference type="Gene3D" id="3.60.10.10">
    <property type="entry name" value="Endonuclease/exonuclease/phosphatase"/>
    <property type="match status" value="1"/>
</dbReference>
<dbReference type="SUPFAM" id="SSF56219">
    <property type="entry name" value="DNase I-like"/>
    <property type="match status" value="1"/>
</dbReference>
<dbReference type="GO" id="GO:0003964">
    <property type="term" value="F:RNA-directed DNA polymerase activity"/>
    <property type="evidence" value="ECO:0007669"/>
    <property type="project" value="UniProtKB-KW"/>
</dbReference>